<protein>
    <submittedName>
        <fullName evidence="1">Uncharacterized protein</fullName>
    </submittedName>
</protein>
<name>A0A5C5XKB4_9PLAN</name>
<gene>
    <name evidence="1" type="ORF">Pan54_36070</name>
</gene>
<evidence type="ECO:0000313" key="2">
    <source>
        <dbReference type="Proteomes" id="UP000316095"/>
    </source>
</evidence>
<comment type="caution">
    <text evidence="1">The sequence shown here is derived from an EMBL/GenBank/DDBJ whole genome shotgun (WGS) entry which is preliminary data.</text>
</comment>
<dbReference type="RefSeq" id="WP_146504675.1">
    <property type="nucleotide sequence ID" value="NZ_SJPG01000001.1"/>
</dbReference>
<reference evidence="1 2" key="1">
    <citation type="submission" date="2019-02" db="EMBL/GenBank/DDBJ databases">
        <title>Deep-cultivation of Planctomycetes and their phenomic and genomic characterization uncovers novel biology.</title>
        <authorList>
            <person name="Wiegand S."/>
            <person name="Jogler M."/>
            <person name="Boedeker C."/>
            <person name="Pinto D."/>
            <person name="Vollmers J."/>
            <person name="Rivas-Marin E."/>
            <person name="Kohn T."/>
            <person name="Peeters S.H."/>
            <person name="Heuer A."/>
            <person name="Rast P."/>
            <person name="Oberbeckmann S."/>
            <person name="Bunk B."/>
            <person name="Jeske O."/>
            <person name="Meyerdierks A."/>
            <person name="Storesund J.E."/>
            <person name="Kallscheuer N."/>
            <person name="Luecker S."/>
            <person name="Lage O.M."/>
            <person name="Pohl T."/>
            <person name="Merkel B.J."/>
            <person name="Hornburger P."/>
            <person name="Mueller R.-W."/>
            <person name="Bruemmer F."/>
            <person name="Labrenz M."/>
            <person name="Spormann A.M."/>
            <person name="Op Den Camp H."/>
            <person name="Overmann J."/>
            <person name="Amann R."/>
            <person name="Jetten M.S.M."/>
            <person name="Mascher T."/>
            <person name="Medema M.H."/>
            <person name="Devos D.P."/>
            <person name="Kaster A.-K."/>
            <person name="Ovreas L."/>
            <person name="Rohde M."/>
            <person name="Galperin M.Y."/>
            <person name="Jogler C."/>
        </authorList>
    </citation>
    <scope>NUCLEOTIDE SEQUENCE [LARGE SCALE GENOMIC DNA]</scope>
    <source>
        <strain evidence="1 2">Pan54</strain>
    </source>
</reference>
<dbReference type="Proteomes" id="UP000316095">
    <property type="component" value="Unassembled WGS sequence"/>
</dbReference>
<proteinExistence type="predicted"/>
<evidence type="ECO:0000313" key="1">
    <source>
        <dbReference type="EMBL" id="TWT62861.1"/>
    </source>
</evidence>
<sequence length="109" mass="12395">MLDYKRDRLDYGEMLIPPEGYTLSRAIAATYSLDLNTLLSIPIALFYAQTLEGFEGGERIQLLDSIQKCPDVLKIYHQKGKIHVPRTQNRLYGLIEEWGRGTTTTESAC</sequence>
<dbReference type="OrthoDB" id="369674at2"/>
<accession>A0A5C5XKB4</accession>
<organism evidence="1 2">
    <name type="scientific">Rubinisphaera italica</name>
    <dbReference type="NCBI Taxonomy" id="2527969"/>
    <lineage>
        <taxon>Bacteria</taxon>
        <taxon>Pseudomonadati</taxon>
        <taxon>Planctomycetota</taxon>
        <taxon>Planctomycetia</taxon>
        <taxon>Planctomycetales</taxon>
        <taxon>Planctomycetaceae</taxon>
        <taxon>Rubinisphaera</taxon>
    </lineage>
</organism>
<keyword evidence="2" id="KW-1185">Reference proteome</keyword>
<dbReference type="AlphaFoldDB" id="A0A5C5XKB4"/>
<dbReference type="EMBL" id="SJPG01000001">
    <property type="protein sequence ID" value="TWT62861.1"/>
    <property type="molecule type" value="Genomic_DNA"/>
</dbReference>